<proteinExistence type="inferred from homology"/>
<accession>A0A2A7N703</accession>
<evidence type="ECO:0000259" key="5">
    <source>
        <dbReference type="Pfam" id="PF03446"/>
    </source>
</evidence>
<organism evidence="8 9">
    <name type="scientific">Mycolicibacterium agri</name>
    <name type="common">Mycobacterium agri</name>
    <dbReference type="NCBI Taxonomy" id="36811"/>
    <lineage>
        <taxon>Bacteria</taxon>
        <taxon>Bacillati</taxon>
        <taxon>Actinomycetota</taxon>
        <taxon>Actinomycetes</taxon>
        <taxon>Mycobacteriales</taxon>
        <taxon>Mycobacteriaceae</taxon>
        <taxon>Mycolicibacterium</taxon>
    </lineage>
</organism>
<evidence type="ECO:0000259" key="6">
    <source>
        <dbReference type="Pfam" id="PF14833"/>
    </source>
</evidence>
<name>A0A2A7N703_MYCAG</name>
<evidence type="ECO:0000256" key="4">
    <source>
        <dbReference type="PIRSR" id="PIRSR000103-1"/>
    </source>
</evidence>
<dbReference type="Pfam" id="PF03446">
    <property type="entry name" value="NAD_binding_2"/>
    <property type="match status" value="1"/>
</dbReference>
<dbReference type="Pfam" id="PF14833">
    <property type="entry name" value="NAD_binding_11"/>
    <property type="match status" value="1"/>
</dbReference>
<dbReference type="OrthoDB" id="3185659at2"/>
<evidence type="ECO:0000256" key="1">
    <source>
        <dbReference type="ARBA" id="ARBA00009080"/>
    </source>
</evidence>
<dbReference type="PANTHER" id="PTHR43060">
    <property type="entry name" value="3-HYDROXYISOBUTYRATE DEHYDROGENASE-LIKE 1, MITOCHONDRIAL-RELATED"/>
    <property type="match status" value="1"/>
</dbReference>
<dbReference type="InterPro" id="IPR013328">
    <property type="entry name" value="6PGD_dom2"/>
</dbReference>
<keyword evidence="9" id="KW-1185">Reference proteome</keyword>
<keyword evidence="3" id="KW-0520">NAD</keyword>
<dbReference type="AlphaFoldDB" id="A0A2A7N703"/>
<comment type="caution">
    <text evidence="8">The sequence shown here is derived from an EMBL/GenBank/DDBJ whole genome shotgun (WGS) entry which is preliminary data.</text>
</comment>
<dbReference type="Gene3D" id="1.10.1040.10">
    <property type="entry name" value="N-(1-d-carboxylethyl)-l-norvaline Dehydrogenase, domain 2"/>
    <property type="match status" value="1"/>
</dbReference>
<dbReference type="Proteomes" id="UP000220914">
    <property type="component" value="Unassembled WGS sequence"/>
</dbReference>
<reference evidence="7 10" key="2">
    <citation type="journal article" date="2019" name="Emerg. Microbes Infect.">
        <title>Comprehensive subspecies identification of 175 nontuberculous mycobacteria species based on 7547 genomic profiles.</title>
        <authorList>
            <person name="Matsumoto Y."/>
            <person name="Kinjo T."/>
            <person name="Motooka D."/>
            <person name="Nabeya D."/>
            <person name="Jung N."/>
            <person name="Uechi K."/>
            <person name="Horii T."/>
            <person name="Iida T."/>
            <person name="Fujita J."/>
            <person name="Nakamura S."/>
        </authorList>
    </citation>
    <scope>NUCLEOTIDE SEQUENCE [LARGE SCALE GENOMIC DNA]</scope>
    <source>
        <strain evidence="7 10">JCM 6377</strain>
    </source>
</reference>
<dbReference type="InterPro" id="IPR029154">
    <property type="entry name" value="HIBADH-like_NADP-bd"/>
</dbReference>
<dbReference type="InterPro" id="IPR008927">
    <property type="entry name" value="6-PGluconate_DH-like_C_sf"/>
</dbReference>
<feature type="domain" description="3-hydroxyisobutyrate dehydrogenase-like NAD-binding" evidence="6">
    <location>
        <begin position="175"/>
        <end position="295"/>
    </location>
</feature>
<dbReference type="RefSeq" id="WP_097939912.1">
    <property type="nucleotide sequence ID" value="NZ_BLKS01000001.1"/>
</dbReference>
<comment type="similarity">
    <text evidence="1">Belongs to the HIBADH-related family.</text>
</comment>
<keyword evidence="2" id="KW-0560">Oxidoreductase</keyword>
<protein>
    <submittedName>
        <fullName evidence="7">Oxidoreductase</fullName>
    </submittedName>
</protein>
<sequence>MSADTSPTETIAVIGLGAMGGPVARNLATAAGGVIGCDPDSARRAGFTEKHGRAVGLPRELPTSVQTVFVLLPSPAITEDALFGPDGLAATPGLLDKGKTVVNLGTIGPDAVIALGKRLAERGCSLLDLPMGKSSAAAEAGDLSLLAAGDESTLAAVRPLLEHISTEVVFCGALGLASTIKIVNNLVSSTIADVVGQALALGAAAGAPLDLMIKALSATGADNWHLRNTYPKKVAQRDFTPGFSVDLATKDMRIGLDMAAARRVPLPTISQAYQRYVQAQQSGFGSEDWGALAKVAEQTSGTLLTANK</sequence>
<dbReference type="InterPro" id="IPR006115">
    <property type="entry name" value="6PGDH_NADP-bd"/>
</dbReference>
<dbReference type="SUPFAM" id="SSF51735">
    <property type="entry name" value="NAD(P)-binding Rossmann-fold domains"/>
    <property type="match status" value="1"/>
</dbReference>
<gene>
    <name evidence="8" type="ORF">CQY20_09930</name>
    <name evidence="7" type="ORF">MAGR_01040</name>
</gene>
<dbReference type="PIRSF" id="PIRSF000103">
    <property type="entry name" value="HIBADH"/>
    <property type="match status" value="1"/>
</dbReference>
<reference evidence="8 9" key="1">
    <citation type="submission" date="2017-10" db="EMBL/GenBank/DDBJ databases">
        <title>The new phylogeny of genus Mycobacterium.</title>
        <authorList>
            <person name="Tortoli E."/>
            <person name="Trovato A."/>
            <person name="Cirillo D.M."/>
        </authorList>
    </citation>
    <scope>NUCLEOTIDE SEQUENCE [LARGE SCALE GENOMIC DNA]</scope>
    <source>
        <strain evidence="8 9">CCUG37673</strain>
    </source>
</reference>
<evidence type="ECO:0000256" key="3">
    <source>
        <dbReference type="ARBA" id="ARBA00023027"/>
    </source>
</evidence>
<dbReference type="EMBL" id="BLKS01000001">
    <property type="protein sequence ID" value="GFG48663.1"/>
    <property type="molecule type" value="Genomic_DNA"/>
</dbReference>
<dbReference type="EMBL" id="PDCP01000014">
    <property type="protein sequence ID" value="PEG39507.1"/>
    <property type="molecule type" value="Genomic_DNA"/>
</dbReference>
<feature type="domain" description="6-phosphogluconate dehydrogenase NADP-binding" evidence="5">
    <location>
        <begin position="10"/>
        <end position="172"/>
    </location>
</feature>
<evidence type="ECO:0000313" key="7">
    <source>
        <dbReference type="EMBL" id="GFG48663.1"/>
    </source>
</evidence>
<dbReference type="PANTHER" id="PTHR43060:SF15">
    <property type="entry name" value="3-HYDROXYISOBUTYRATE DEHYDROGENASE-LIKE 1, MITOCHONDRIAL-RELATED"/>
    <property type="match status" value="1"/>
</dbReference>
<feature type="active site" evidence="4">
    <location>
        <position position="181"/>
    </location>
</feature>
<dbReference type="GO" id="GO:0050661">
    <property type="term" value="F:NADP binding"/>
    <property type="evidence" value="ECO:0007669"/>
    <property type="project" value="InterPro"/>
</dbReference>
<evidence type="ECO:0000313" key="10">
    <source>
        <dbReference type="Proteomes" id="UP000465302"/>
    </source>
</evidence>
<dbReference type="Proteomes" id="UP000465302">
    <property type="component" value="Unassembled WGS sequence"/>
</dbReference>
<evidence type="ECO:0000313" key="8">
    <source>
        <dbReference type="EMBL" id="PEG39507.1"/>
    </source>
</evidence>
<reference evidence="7" key="3">
    <citation type="submission" date="2020-02" db="EMBL/GenBank/DDBJ databases">
        <authorList>
            <person name="Matsumoto Y."/>
            <person name="Motooka D."/>
            <person name="Nakamura S."/>
        </authorList>
    </citation>
    <scope>NUCLEOTIDE SEQUENCE</scope>
    <source>
        <strain evidence="7">JCM 6377</strain>
    </source>
</reference>
<dbReference type="SUPFAM" id="SSF48179">
    <property type="entry name" value="6-phosphogluconate dehydrogenase C-terminal domain-like"/>
    <property type="match status" value="1"/>
</dbReference>
<dbReference type="Gene3D" id="3.40.50.720">
    <property type="entry name" value="NAD(P)-binding Rossmann-like Domain"/>
    <property type="match status" value="1"/>
</dbReference>
<dbReference type="InterPro" id="IPR015815">
    <property type="entry name" value="HIBADH-related"/>
</dbReference>
<dbReference type="GO" id="GO:0016491">
    <property type="term" value="F:oxidoreductase activity"/>
    <property type="evidence" value="ECO:0007669"/>
    <property type="project" value="UniProtKB-KW"/>
</dbReference>
<evidence type="ECO:0000313" key="9">
    <source>
        <dbReference type="Proteomes" id="UP000220914"/>
    </source>
</evidence>
<evidence type="ECO:0000256" key="2">
    <source>
        <dbReference type="ARBA" id="ARBA00023002"/>
    </source>
</evidence>
<dbReference type="InterPro" id="IPR036291">
    <property type="entry name" value="NAD(P)-bd_dom_sf"/>
</dbReference>
<dbReference type="GO" id="GO:0051287">
    <property type="term" value="F:NAD binding"/>
    <property type="evidence" value="ECO:0007669"/>
    <property type="project" value="InterPro"/>
</dbReference>